<dbReference type="InterPro" id="IPR052965">
    <property type="entry name" value="Pigment-catalase-like"/>
</dbReference>
<name>A0A836C7J3_9CHLO</name>
<evidence type="ECO:0000313" key="3">
    <source>
        <dbReference type="Proteomes" id="UP000612055"/>
    </source>
</evidence>
<dbReference type="PANTHER" id="PTHR31694">
    <property type="entry name" value="DESICCATION-LIKE PROTEIN"/>
    <property type="match status" value="1"/>
</dbReference>
<proteinExistence type="predicted"/>
<accession>A0A836C7J3</accession>
<dbReference type="AlphaFoldDB" id="A0A836C7J3"/>
<keyword evidence="3" id="KW-1185">Reference proteome</keyword>
<dbReference type="InterPro" id="IPR009078">
    <property type="entry name" value="Ferritin-like_SF"/>
</dbReference>
<dbReference type="OrthoDB" id="1001765at2759"/>
<dbReference type="Proteomes" id="UP000612055">
    <property type="component" value="Unassembled WGS sequence"/>
</dbReference>
<dbReference type="EMBL" id="JAEHOE010000001">
    <property type="protein sequence ID" value="KAG2501837.1"/>
    <property type="molecule type" value="Genomic_DNA"/>
</dbReference>
<evidence type="ECO:0000313" key="2">
    <source>
        <dbReference type="EMBL" id="KAG2501837.1"/>
    </source>
</evidence>
<comment type="caution">
    <text evidence="2">The sequence shown here is derived from an EMBL/GenBank/DDBJ whole genome shotgun (WGS) entry which is preliminary data.</text>
</comment>
<evidence type="ECO:0000256" key="1">
    <source>
        <dbReference type="SAM" id="SignalP"/>
    </source>
</evidence>
<sequence length="304" mass="31675">MAATILFVAATLLALAHGSVADLAPIDEAVLNFALNLEYLEANFYSCAAYGTPIDMNLWGSGGMPPMGCEKAKLSNKMAAVANEIAQDEIAHVKLLRAVLGDKAVPQPVVDIGMAFKNAANAAASLAFNATVTLEPDFSPYSGDVTFLHGAFIFEDVGATAYAGAAALIVDKAYLTAAAQILSVESYHAGAVRYALGVEMANDRAPFSKPMGDLRVRTVVQAISDLRDAVDGSSDIDQGVVVDAASKNSASNIVPADANGLIYTRNTDQILRIVYLGGYEKGGFFPQGLNGAIKVAAMPAKASH</sequence>
<dbReference type="PANTHER" id="PTHR31694:SF26">
    <property type="entry name" value="OS05G0151100 PROTEIN"/>
    <property type="match status" value="1"/>
</dbReference>
<evidence type="ECO:0008006" key="4">
    <source>
        <dbReference type="Google" id="ProtNLM"/>
    </source>
</evidence>
<dbReference type="SUPFAM" id="SSF47240">
    <property type="entry name" value="Ferritin-like"/>
    <property type="match status" value="1"/>
</dbReference>
<dbReference type="Pfam" id="PF13668">
    <property type="entry name" value="Ferritin_2"/>
    <property type="match status" value="1"/>
</dbReference>
<protein>
    <recommendedName>
        <fullName evidence="4">Desiccation-related protein PCC13-62</fullName>
    </recommendedName>
</protein>
<gene>
    <name evidence="2" type="ORF">HYH03_000335</name>
</gene>
<reference evidence="2" key="1">
    <citation type="journal article" date="2020" name="bioRxiv">
        <title>Comparative genomics of Chlamydomonas.</title>
        <authorList>
            <person name="Craig R.J."/>
            <person name="Hasan A.R."/>
            <person name="Ness R.W."/>
            <person name="Keightley P.D."/>
        </authorList>
    </citation>
    <scope>NUCLEOTIDE SEQUENCE</scope>
    <source>
        <strain evidence="2">CCAP 11/70</strain>
    </source>
</reference>
<keyword evidence="1" id="KW-0732">Signal</keyword>
<organism evidence="2 3">
    <name type="scientific">Edaphochlamys debaryana</name>
    <dbReference type="NCBI Taxonomy" id="47281"/>
    <lineage>
        <taxon>Eukaryota</taxon>
        <taxon>Viridiplantae</taxon>
        <taxon>Chlorophyta</taxon>
        <taxon>core chlorophytes</taxon>
        <taxon>Chlorophyceae</taxon>
        <taxon>CS clade</taxon>
        <taxon>Chlamydomonadales</taxon>
        <taxon>Chlamydomonadales incertae sedis</taxon>
        <taxon>Edaphochlamys</taxon>
    </lineage>
</organism>
<feature type="chain" id="PRO_5032302086" description="Desiccation-related protein PCC13-62" evidence="1">
    <location>
        <begin position="22"/>
        <end position="304"/>
    </location>
</feature>
<feature type="signal peptide" evidence="1">
    <location>
        <begin position="1"/>
        <end position="21"/>
    </location>
</feature>